<dbReference type="STRING" id="1514105.AOC36_06245"/>
<feature type="domain" description="ABC transporter" evidence="9">
    <location>
        <begin position="2"/>
        <end position="240"/>
    </location>
</feature>
<evidence type="ECO:0000256" key="8">
    <source>
        <dbReference type="ARBA" id="ARBA00023136"/>
    </source>
</evidence>
<evidence type="ECO:0000256" key="7">
    <source>
        <dbReference type="ARBA" id="ARBA00022970"/>
    </source>
</evidence>
<dbReference type="GO" id="GO:0006865">
    <property type="term" value="P:amino acid transport"/>
    <property type="evidence" value="ECO:0007669"/>
    <property type="project" value="UniProtKB-KW"/>
</dbReference>
<evidence type="ECO:0000256" key="2">
    <source>
        <dbReference type="ARBA" id="ARBA00022448"/>
    </source>
</evidence>
<keyword evidence="2" id="KW-0813">Transport</keyword>
<keyword evidence="11" id="KW-1185">Reference proteome</keyword>
<dbReference type="PANTHER" id="PTHR43166:SF30">
    <property type="entry name" value="METHIONINE IMPORT ATP-BINDING PROTEIN METN"/>
    <property type="match status" value="1"/>
</dbReference>
<dbReference type="InterPro" id="IPR018449">
    <property type="entry name" value="NIL_domain"/>
</dbReference>
<dbReference type="InterPro" id="IPR003593">
    <property type="entry name" value="AAA+_ATPase"/>
</dbReference>
<dbReference type="CDD" id="cd03258">
    <property type="entry name" value="ABC_MetN_methionine_transporter"/>
    <property type="match status" value="1"/>
</dbReference>
<dbReference type="InterPro" id="IPR017871">
    <property type="entry name" value="ABC_transporter-like_CS"/>
</dbReference>
<organism evidence="10 11">
    <name type="scientific">Erysipelothrix larvae</name>
    <dbReference type="NCBI Taxonomy" id="1514105"/>
    <lineage>
        <taxon>Bacteria</taxon>
        <taxon>Bacillati</taxon>
        <taxon>Bacillota</taxon>
        <taxon>Erysipelotrichia</taxon>
        <taxon>Erysipelotrichales</taxon>
        <taxon>Erysipelotrichaceae</taxon>
        <taxon>Erysipelothrix</taxon>
    </lineage>
</organism>
<comment type="similarity">
    <text evidence="1">Belongs to the ABC transporter superfamily.</text>
</comment>
<proteinExistence type="inferred from homology"/>
<dbReference type="Proteomes" id="UP000063781">
    <property type="component" value="Chromosome"/>
</dbReference>
<keyword evidence="6" id="KW-1278">Translocase</keyword>
<dbReference type="Pfam" id="PF00005">
    <property type="entry name" value="ABC_tran"/>
    <property type="match status" value="1"/>
</dbReference>
<dbReference type="EMBL" id="CP013213">
    <property type="protein sequence ID" value="AMC93598.1"/>
    <property type="molecule type" value="Genomic_DNA"/>
</dbReference>
<name>A0A109UH24_9FIRM</name>
<dbReference type="OrthoDB" id="9804199at2"/>
<evidence type="ECO:0000256" key="5">
    <source>
        <dbReference type="ARBA" id="ARBA00022840"/>
    </source>
</evidence>
<evidence type="ECO:0000256" key="1">
    <source>
        <dbReference type="ARBA" id="ARBA00005417"/>
    </source>
</evidence>
<dbReference type="SUPFAM" id="SSF52540">
    <property type="entry name" value="P-loop containing nucleoside triphosphate hydrolases"/>
    <property type="match status" value="1"/>
</dbReference>
<keyword evidence="3" id="KW-1003">Cell membrane</keyword>
<evidence type="ECO:0000256" key="4">
    <source>
        <dbReference type="ARBA" id="ARBA00022741"/>
    </source>
</evidence>
<gene>
    <name evidence="10" type="ORF">AOC36_06245</name>
</gene>
<dbReference type="AlphaFoldDB" id="A0A109UH24"/>
<dbReference type="SUPFAM" id="SSF55021">
    <property type="entry name" value="ACT-like"/>
    <property type="match status" value="1"/>
</dbReference>
<evidence type="ECO:0000313" key="10">
    <source>
        <dbReference type="EMBL" id="AMC93598.1"/>
    </source>
</evidence>
<dbReference type="InterPro" id="IPR050086">
    <property type="entry name" value="MetN_ABC_transporter-like"/>
</dbReference>
<dbReference type="InterPro" id="IPR027417">
    <property type="entry name" value="P-loop_NTPase"/>
</dbReference>
<dbReference type="InterPro" id="IPR045865">
    <property type="entry name" value="ACT-like_dom_sf"/>
</dbReference>
<accession>A0A109UH24</accession>
<evidence type="ECO:0000256" key="6">
    <source>
        <dbReference type="ARBA" id="ARBA00022967"/>
    </source>
</evidence>
<dbReference type="Pfam" id="PF09383">
    <property type="entry name" value="NIL"/>
    <property type="match status" value="1"/>
</dbReference>
<dbReference type="KEGG" id="erl:AOC36_06245"/>
<dbReference type="GO" id="GO:0005524">
    <property type="term" value="F:ATP binding"/>
    <property type="evidence" value="ECO:0007669"/>
    <property type="project" value="UniProtKB-KW"/>
</dbReference>
<keyword evidence="4" id="KW-0547">Nucleotide-binding</keyword>
<keyword evidence="8" id="KW-0472">Membrane</keyword>
<dbReference type="PANTHER" id="PTHR43166">
    <property type="entry name" value="AMINO ACID IMPORT ATP-BINDING PROTEIN"/>
    <property type="match status" value="1"/>
</dbReference>
<reference evidence="10 11" key="1">
    <citation type="submission" date="2015-10" db="EMBL/GenBank/DDBJ databases">
        <title>Erysipelothrix larvae sp. LV19 isolated from the larval gut of the rhinoceros beetle, Trypoxylus dichotomus.</title>
        <authorList>
            <person name="Lim S."/>
            <person name="Kim B.-C."/>
        </authorList>
    </citation>
    <scope>NUCLEOTIDE SEQUENCE [LARGE SCALE GENOMIC DNA]</scope>
    <source>
        <strain evidence="10 11">LV19</strain>
    </source>
</reference>
<evidence type="ECO:0000313" key="11">
    <source>
        <dbReference type="Proteomes" id="UP000063781"/>
    </source>
</evidence>
<dbReference type="GO" id="GO:0005886">
    <property type="term" value="C:plasma membrane"/>
    <property type="evidence" value="ECO:0007669"/>
    <property type="project" value="UniProtKB-ARBA"/>
</dbReference>
<dbReference type="Gene3D" id="3.30.70.260">
    <property type="match status" value="1"/>
</dbReference>
<dbReference type="SMART" id="SM00382">
    <property type="entry name" value="AAA"/>
    <property type="match status" value="1"/>
</dbReference>
<dbReference type="GO" id="GO:0016887">
    <property type="term" value="F:ATP hydrolysis activity"/>
    <property type="evidence" value="ECO:0007669"/>
    <property type="project" value="InterPro"/>
</dbReference>
<sequence length="346" mass="38464">MIRLENVSKRFELKNTQVDAVRDVSLTINDGEIFGVIGYSGAGKSTLVRCINLLERPTSGCVYVNDVDLTKLSNKDLRAQREKIGMIFQQFNLMTSRTVHDNVAFPLHNKMSKEARDLKVKGLLDIVGLSDKGDAYPSQLSGGQKQRVAIARALANDPGILLCDEATSALDPQTTQSILKLLKRLNKELGITIVIITHEMGVIKDICDRVAVMENGYVKELDRVIEVFANPKADITKEFIATTSNMNQIKELLDSDVDIVHVAHDQMMLQLDFYGSNTKESIIAHCIRAIDVDVSIIFGNVEVIQDVALGSLVVVVTGNKEKRIEVLRYLNEQNVKVEVLKDARND</sequence>
<dbReference type="PROSITE" id="PS50893">
    <property type="entry name" value="ABC_TRANSPORTER_2"/>
    <property type="match status" value="1"/>
</dbReference>
<dbReference type="FunFam" id="3.40.50.300:FF:000056">
    <property type="entry name" value="Cell division ATP-binding protein FtsE"/>
    <property type="match status" value="1"/>
</dbReference>
<dbReference type="InterPro" id="IPR003439">
    <property type="entry name" value="ABC_transporter-like_ATP-bd"/>
</dbReference>
<protein>
    <submittedName>
        <fullName evidence="10">Methionine ABC transporter ATP-binding protein</fullName>
    </submittedName>
</protein>
<keyword evidence="7" id="KW-0029">Amino-acid transport</keyword>
<dbReference type="RefSeq" id="WP_067632530.1">
    <property type="nucleotide sequence ID" value="NZ_CP013213.1"/>
</dbReference>
<keyword evidence="5 10" id="KW-0067">ATP-binding</keyword>
<dbReference type="PROSITE" id="PS00211">
    <property type="entry name" value="ABC_TRANSPORTER_1"/>
    <property type="match status" value="1"/>
</dbReference>
<dbReference type="Gene3D" id="3.40.50.300">
    <property type="entry name" value="P-loop containing nucleotide triphosphate hydrolases"/>
    <property type="match status" value="1"/>
</dbReference>
<evidence type="ECO:0000256" key="3">
    <source>
        <dbReference type="ARBA" id="ARBA00022475"/>
    </source>
</evidence>
<dbReference type="InterPro" id="IPR041701">
    <property type="entry name" value="MetN_ABC"/>
</dbReference>
<dbReference type="SMART" id="SM00930">
    <property type="entry name" value="NIL"/>
    <property type="match status" value="1"/>
</dbReference>
<evidence type="ECO:0000259" key="9">
    <source>
        <dbReference type="PROSITE" id="PS50893"/>
    </source>
</evidence>